<dbReference type="EMBL" id="UPXX01000029">
    <property type="protein sequence ID" value="VBB45597.1"/>
    <property type="molecule type" value="Genomic_DNA"/>
</dbReference>
<sequence length="282" mass="31136">MMKSGSYFISREKFSLFMKGAAMNNEEGVYVFFETDAGVAKLLPPPLALASPETPLGYIYIVNIKEPTFAPWYMEGGLGVTARYGEQVGIYFFSLQLSGPGALMGAFSGREGSGLPKKLCDKIVVERIEDSAHAFIERHSVRLVDVELEIGKYNDPGMDVMQAGKALGAEEQGGCLLHKYQMGGKSGITNMSLIYYDSPTVYHTWEPATAAVRLASSVDDPWAEIPVVRVLGGAYSINSNRVTNVYELKAYTDEEAMEVMCYLYSGRYDRCCLCKGHQHYEA</sequence>
<proteinExistence type="predicted"/>
<evidence type="ECO:0000313" key="1">
    <source>
        <dbReference type="EMBL" id="VBB45597.1"/>
    </source>
</evidence>
<name>A0A653ABZ9_UNCDX</name>
<dbReference type="InterPro" id="IPR010451">
    <property type="entry name" value="Acetoacetate_decarboxylase"/>
</dbReference>
<evidence type="ECO:0008006" key="2">
    <source>
        <dbReference type="Google" id="ProtNLM"/>
    </source>
</evidence>
<dbReference type="SUPFAM" id="SSF160104">
    <property type="entry name" value="Acetoacetate decarboxylase-like"/>
    <property type="match status" value="1"/>
</dbReference>
<dbReference type="AlphaFoldDB" id="A0A653ABZ9"/>
<dbReference type="InterPro" id="IPR023375">
    <property type="entry name" value="ADC_dom_sf"/>
</dbReference>
<dbReference type="Gene3D" id="2.40.400.10">
    <property type="entry name" value="Acetoacetate decarboxylase-like"/>
    <property type="match status" value="1"/>
</dbReference>
<reference evidence="1" key="1">
    <citation type="submission" date="2018-07" db="EMBL/GenBank/DDBJ databases">
        <authorList>
            <consortium name="Genoscope - CEA"/>
            <person name="William W."/>
        </authorList>
    </citation>
    <scope>NUCLEOTIDE SEQUENCE</scope>
    <source>
        <strain evidence="1">IK1</strain>
    </source>
</reference>
<gene>
    <name evidence="1" type="ORF">TRIP_B350548</name>
</gene>
<accession>A0A653ABZ9</accession>
<protein>
    <recommendedName>
        <fullName evidence="2">Acetoacetate decarboxylase</fullName>
    </recommendedName>
</protein>
<dbReference type="GO" id="GO:0016829">
    <property type="term" value="F:lyase activity"/>
    <property type="evidence" value="ECO:0007669"/>
    <property type="project" value="InterPro"/>
</dbReference>
<dbReference type="Pfam" id="PF06314">
    <property type="entry name" value="ADC"/>
    <property type="match status" value="1"/>
</dbReference>
<organism evidence="1">
    <name type="scientific">Uncultured Desulfatiglans sp</name>
    <dbReference type="NCBI Taxonomy" id="1748965"/>
    <lineage>
        <taxon>Bacteria</taxon>
        <taxon>Pseudomonadati</taxon>
        <taxon>Thermodesulfobacteriota</taxon>
        <taxon>Desulfobacteria</taxon>
        <taxon>Desulfatiglandales</taxon>
        <taxon>Desulfatiglandaceae</taxon>
        <taxon>Desulfatiglans</taxon>
        <taxon>environmental samples</taxon>
    </lineage>
</organism>